<dbReference type="PROSITE" id="PS50887">
    <property type="entry name" value="GGDEF"/>
    <property type="match status" value="1"/>
</dbReference>
<dbReference type="CDD" id="cd00130">
    <property type="entry name" value="PAS"/>
    <property type="match status" value="1"/>
</dbReference>
<dbReference type="AlphaFoldDB" id="A0A6N2TR21"/>
<dbReference type="InterPro" id="IPR052163">
    <property type="entry name" value="DGC-Regulatory_Protein"/>
</dbReference>
<dbReference type="GO" id="GO:0071111">
    <property type="term" value="F:cyclic-guanylate-specific phosphodiesterase activity"/>
    <property type="evidence" value="ECO:0007669"/>
    <property type="project" value="UniProtKB-EC"/>
</dbReference>
<protein>
    <submittedName>
        <fullName evidence="1">Cyclic di-GMP phosphodiesterase Gmr</fullName>
        <ecNumber evidence="1">3.1.4.52</ecNumber>
    </submittedName>
</protein>
<dbReference type="Pfam" id="PF08447">
    <property type="entry name" value="PAS_3"/>
    <property type="match status" value="1"/>
</dbReference>
<dbReference type="PROSITE" id="PS50113">
    <property type="entry name" value="PAC"/>
    <property type="match status" value="2"/>
</dbReference>
<evidence type="ECO:0000313" key="1">
    <source>
        <dbReference type="EMBL" id="VYT05926.1"/>
    </source>
</evidence>
<reference evidence="1" key="1">
    <citation type="submission" date="2019-11" db="EMBL/GenBank/DDBJ databases">
        <authorList>
            <person name="Feng L."/>
        </authorList>
    </citation>
    <scope>NUCLEOTIDE SEQUENCE</scope>
    <source>
        <strain evidence="1">AcaccaeLFYP115</strain>
    </source>
</reference>
<proteinExistence type="predicted"/>
<dbReference type="RefSeq" id="WP_083774646.1">
    <property type="nucleotide sequence ID" value="NZ_BAABZP010000001.1"/>
</dbReference>
<dbReference type="InterPro" id="IPR035965">
    <property type="entry name" value="PAS-like_dom_sf"/>
</dbReference>
<dbReference type="InterPro" id="IPR001610">
    <property type="entry name" value="PAC"/>
</dbReference>
<dbReference type="PANTHER" id="PTHR46663">
    <property type="entry name" value="DIGUANYLATE CYCLASE DGCT-RELATED"/>
    <property type="match status" value="1"/>
</dbReference>
<dbReference type="Gene3D" id="3.30.70.270">
    <property type="match status" value="1"/>
</dbReference>
<dbReference type="InterPro" id="IPR043128">
    <property type="entry name" value="Rev_trsase/Diguanyl_cyclase"/>
</dbReference>
<sequence>MEAVLDYSKILDTVPCGICQVLLDTDLTMLYANQFYYKIYGYTPQSAKEKGFLNAKFILPESDYLYIKREVFQHIRNGHREFQLEYRAEHSSGKLMWLLVRCFYDPEQPDRMTCALVDIADRKEMEEKLRISSEESRIAYQLTDKLMYIYDAEKKQLHQPKAAADEFGLPPVVDDAPYSIVKSGAIDGPCKKEYIEFYEAILRGEPNGHAAVKKRRKNGSFGWYEAKFSSIYDENGNVKKAVISCEDITEQREKELSYQKWSQYFKSQEGKTIGFYEYNLTKDLFDEEAGDLPPDYLRPLKKYTQTVQYIADHFVYEGDAERFSDFFDRDSLLVRYYKGQTRGSMNYLRKRPDGSLFWVRAIILLLADPYSDNVRLFMMTLDIDKEKREELKLRSQTEHDGMTGLLNRETFVAKVTRILGEEGSANKHALIMLDIDRFKTHNDVHGHPFGDQVIRETAHFIKGFLRESDLCGRMGGDEFMVLLRNIGSEDDVIPRINMLCHLLRRKYTDKGEVSCSMGVVFYPRDGKTFRELYQNADTALYEVKNTERGNYGIYKPER</sequence>
<dbReference type="NCBIfam" id="TIGR00254">
    <property type="entry name" value="GGDEF"/>
    <property type="match status" value="1"/>
</dbReference>
<name>A0A6N2TR21_9FIRM</name>
<dbReference type="InterPro" id="IPR013655">
    <property type="entry name" value="PAS_fold_3"/>
</dbReference>
<dbReference type="Pfam" id="PF00990">
    <property type="entry name" value="GGDEF"/>
    <property type="match status" value="1"/>
</dbReference>
<dbReference type="SUPFAM" id="SSF55785">
    <property type="entry name" value="PYP-like sensor domain (PAS domain)"/>
    <property type="match status" value="2"/>
</dbReference>
<dbReference type="InterPro" id="IPR029787">
    <property type="entry name" value="Nucleotide_cyclase"/>
</dbReference>
<dbReference type="CDD" id="cd01949">
    <property type="entry name" value="GGDEF"/>
    <property type="match status" value="1"/>
</dbReference>
<dbReference type="Gene3D" id="3.30.450.20">
    <property type="entry name" value="PAS domain"/>
    <property type="match status" value="2"/>
</dbReference>
<dbReference type="NCBIfam" id="TIGR00229">
    <property type="entry name" value="sensory_box"/>
    <property type="match status" value="2"/>
</dbReference>
<dbReference type="EC" id="3.1.4.52" evidence="1"/>
<dbReference type="SMART" id="SM00086">
    <property type="entry name" value="PAC"/>
    <property type="match status" value="3"/>
</dbReference>
<organism evidence="1">
    <name type="scientific">Anaerostipes caccae</name>
    <dbReference type="NCBI Taxonomy" id="105841"/>
    <lineage>
        <taxon>Bacteria</taxon>
        <taxon>Bacillati</taxon>
        <taxon>Bacillota</taxon>
        <taxon>Clostridia</taxon>
        <taxon>Lachnospirales</taxon>
        <taxon>Lachnospiraceae</taxon>
        <taxon>Anaerostipes</taxon>
    </lineage>
</organism>
<dbReference type="InterPro" id="IPR000700">
    <property type="entry name" value="PAS-assoc_C"/>
</dbReference>
<gene>
    <name evidence="1" type="primary">gmr_2</name>
    <name evidence="1" type="ORF">ACLFYP115_01483</name>
</gene>
<accession>A0A6N2TR21</accession>
<dbReference type="SMART" id="SM00267">
    <property type="entry name" value="GGDEF"/>
    <property type="match status" value="1"/>
</dbReference>
<keyword evidence="1" id="KW-0378">Hydrolase</keyword>
<dbReference type="Pfam" id="PF13426">
    <property type="entry name" value="PAS_9"/>
    <property type="match status" value="1"/>
</dbReference>
<dbReference type="PANTHER" id="PTHR46663:SF2">
    <property type="entry name" value="GGDEF DOMAIN-CONTAINING PROTEIN"/>
    <property type="match status" value="1"/>
</dbReference>
<dbReference type="InterPro" id="IPR000014">
    <property type="entry name" value="PAS"/>
</dbReference>
<dbReference type="SUPFAM" id="SSF55073">
    <property type="entry name" value="Nucleotide cyclase"/>
    <property type="match status" value="1"/>
</dbReference>
<dbReference type="InterPro" id="IPR000160">
    <property type="entry name" value="GGDEF_dom"/>
</dbReference>
<dbReference type="EMBL" id="CACRSQ010000003">
    <property type="protein sequence ID" value="VYT05926.1"/>
    <property type="molecule type" value="Genomic_DNA"/>
</dbReference>